<feature type="compositionally biased region" description="Low complexity" evidence="4">
    <location>
        <begin position="32"/>
        <end position="47"/>
    </location>
</feature>
<organism evidence="5 6">
    <name type="scientific">Dermatophagoides pteronyssinus</name>
    <name type="common">European house dust mite</name>
    <dbReference type="NCBI Taxonomy" id="6956"/>
    <lineage>
        <taxon>Eukaryota</taxon>
        <taxon>Metazoa</taxon>
        <taxon>Ecdysozoa</taxon>
        <taxon>Arthropoda</taxon>
        <taxon>Chelicerata</taxon>
        <taxon>Arachnida</taxon>
        <taxon>Acari</taxon>
        <taxon>Acariformes</taxon>
        <taxon>Sarcoptiformes</taxon>
        <taxon>Astigmata</taxon>
        <taxon>Psoroptidia</taxon>
        <taxon>Analgoidea</taxon>
        <taxon>Pyroglyphidae</taxon>
        <taxon>Dermatophagoidinae</taxon>
        <taxon>Dermatophagoides</taxon>
    </lineage>
</organism>
<keyword evidence="5" id="KW-1185">Reference proteome</keyword>
<evidence type="ECO:0000313" key="5">
    <source>
        <dbReference type="Proteomes" id="UP000515146"/>
    </source>
</evidence>
<dbReference type="PANTHER" id="PTHR12478">
    <property type="entry name" value="DNA-DAMAGE-INDUCIBLE TRANSCRIPT 4 PROTEIN DDIT4"/>
    <property type="match status" value="1"/>
</dbReference>
<proteinExistence type="inferred from homology"/>
<evidence type="ECO:0000256" key="1">
    <source>
        <dbReference type="ARBA" id="ARBA00004496"/>
    </source>
</evidence>
<evidence type="ECO:0000256" key="2">
    <source>
        <dbReference type="ARBA" id="ARBA00010670"/>
    </source>
</evidence>
<feature type="region of interest" description="Disordered" evidence="4">
    <location>
        <begin position="28"/>
        <end position="53"/>
    </location>
</feature>
<feature type="region of interest" description="Disordered" evidence="4">
    <location>
        <begin position="205"/>
        <end position="227"/>
    </location>
</feature>
<accession>A0A6P6XPI7</accession>
<dbReference type="InParanoid" id="A0A6P6XPI7"/>
<comment type="subcellular location">
    <subcellularLocation>
        <location evidence="1">Cytoplasm</location>
    </subcellularLocation>
</comment>
<dbReference type="OMA" id="YSINDHN"/>
<dbReference type="PANTHER" id="PTHR12478:SF16">
    <property type="entry name" value="PROTEIN CHARYBDE-RELATED"/>
    <property type="match status" value="1"/>
</dbReference>
<sequence>MTSIACNQRMISSSSSSLLFDTNNVNRIGHKSSSSTTSSSSASTTSSNDDDDDVNLLLNNNDISSLISSTIQMPPIAYMNGNNVRPIRRRHFSQQQTGGIGYVNNGNNNNNNSNNIKHQHHSNVIDSNILIKNNKNIDLDNNVYEWNKNRNNSNKILANNVTENNATTNNSTTTTTNITDNKVTKKTDFGNYYVDDDDDDLSMKTMSTTTTSSPSSLSSSSSSPSSISSSPCNYFVDEHHQKTAAIKSYLAEGIENILRMAKETRLVHCTEILIPHNLIKKIASKVMNIAECEPCGLRGCLLMIFLENDNVNCCRPNIQNQQSNQLNYMKKFDEINSPNKKLLGEIDVDSDIVPTFEVFLTLKRVQPSWLDSLEYRFLRKRPIILSEIYLLNKNKLYQSSSK</sequence>
<protein>
    <submittedName>
        <fullName evidence="6">Uncharacterized protein DDB_G0288805-like isoform X2</fullName>
    </submittedName>
</protein>
<evidence type="ECO:0000256" key="4">
    <source>
        <dbReference type="SAM" id="MobiDB-lite"/>
    </source>
</evidence>
<gene>
    <name evidence="6" type="primary">LOC113789427</name>
</gene>
<dbReference type="Proteomes" id="UP000515146">
    <property type="component" value="Unplaced"/>
</dbReference>
<dbReference type="Gene3D" id="3.90.470.40">
    <property type="entry name" value="RTP801-like"/>
    <property type="match status" value="1"/>
</dbReference>
<dbReference type="Pfam" id="PF07809">
    <property type="entry name" value="RTP801_C"/>
    <property type="match status" value="2"/>
</dbReference>
<evidence type="ECO:0000313" key="6">
    <source>
        <dbReference type="RefSeq" id="XP_027194761.1"/>
    </source>
</evidence>
<dbReference type="RefSeq" id="XP_027194761.1">
    <property type="nucleotide sequence ID" value="XM_027338960.1"/>
</dbReference>
<dbReference type="AlphaFoldDB" id="A0A6P6XPI7"/>
<dbReference type="GO" id="GO:0005737">
    <property type="term" value="C:cytoplasm"/>
    <property type="evidence" value="ECO:0007669"/>
    <property type="project" value="UniProtKB-SubCell"/>
</dbReference>
<dbReference type="GO" id="GO:0032006">
    <property type="term" value="P:regulation of TOR signaling"/>
    <property type="evidence" value="ECO:0007669"/>
    <property type="project" value="TreeGrafter"/>
</dbReference>
<dbReference type="InterPro" id="IPR012918">
    <property type="entry name" value="RTP801-like"/>
</dbReference>
<dbReference type="GO" id="GO:0006915">
    <property type="term" value="P:apoptotic process"/>
    <property type="evidence" value="ECO:0007669"/>
    <property type="project" value="TreeGrafter"/>
</dbReference>
<name>A0A6P6XPI7_DERPT</name>
<dbReference type="InterPro" id="IPR038281">
    <property type="entry name" value="RTP801-like_C_sf"/>
</dbReference>
<reference evidence="6" key="1">
    <citation type="submission" date="2025-08" db="UniProtKB">
        <authorList>
            <consortium name="RefSeq"/>
        </authorList>
    </citation>
    <scope>IDENTIFICATION</scope>
    <source>
        <strain evidence="6">Airmid</strain>
    </source>
</reference>
<evidence type="ECO:0000256" key="3">
    <source>
        <dbReference type="ARBA" id="ARBA00022490"/>
    </source>
</evidence>
<keyword evidence="3" id="KW-0963">Cytoplasm</keyword>
<comment type="similarity">
    <text evidence="2">Belongs to the DDIT4 family.</text>
</comment>
<dbReference type="GO" id="GO:0009968">
    <property type="term" value="P:negative regulation of signal transduction"/>
    <property type="evidence" value="ECO:0007669"/>
    <property type="project" value="InterPro"/>
</dbReference>
<dbReference type="OrthoDB" id="10018535at2759"/>